<dbReference type="AlphaFoldDB" id="A0A084VY99"/>
<dbReference type="EMBL" id="KE525231">
    <property type="protein sequence ID" value="KFB42943.1"/>
    <property type="molecule type" value="Genomic_DNA"/>
</dbReference>
<dbReference type="VEuPathDB" id="VectorBase:ASIC010813"/>
<accession>A0A084VY99</accession>
<evidence type="ECO:0000313" key="4">
    <source>
        <dbReference type="Proteomes" id="UP000030765"/>
    </source>
</evidence>
<sequence>MMPMNKTSPGARNSLRKVEGSGWNQGAISHRFTSYFVSPSYRGVEIGLAQSLHRRGVL</sequence>
<dbReference type="Proteomes" id="UP000030765">
    <property type="component" value="Unassembled WGS sequence"/>
</dbReference>
<evidence type="ECO:0000313" key="2">
    <source>
        <dbReference type="EMBL" id="KFB42943.1"/>
    </source>
</evidence>
<proteinExistence type="predicted"/>
<dbReference type="EnsemblMetazoa" id="ASIC010813-RA">
    <property type="protein sequence ID" value="ASIC010813-PA"/>
    <property type="gene ID" value="ASIC010813"/>
</dbReference>
<reference evidence="2 4" key="1">
    <citation type="journal article" date="2014" name="BMC Genomics">
        <title>Genome sequence of Anopheles sinensis provides insight into genetics basis of mosquito competence for malaria parasites.</title>
        <authorList>
            <person name="Zhou D."/>
            <person name="Zhang D."/>
            <person name="Ding G."/>
            <person name="Shi L."/>
            <person name="Hou Q."/>
            <person name="Ye Y."/>
            <person name="Xu Y."/>
            <person name="Zhou H."/>
            <person name="Xiong C."/>
            <person name="Li S."/>
            <person name="Yu J."/>
            <person name="Hong S."/>
            <person name="Yu X."/>
            <person name="Zou P."/>
            <person name="Chen C."/>
            <person name="Chang X."/>
            <person name="Wang W."/>
            <person name="Lv Y."/>
            <person name="Sun Y."/>
            <person name="Ma L."/>
            <person name="Shen B."/>
            <person name="Zhu C."/>
        </authorList>
    </citation>
    <scope>NUCLEOTIDE SEQUENCE [LARGE SCALE GENOMIC DNA]</scope>
</reference>
<dbReference type="EMBL" id="ATLV01018346">
    <property type="status" value="NOT_ANNOTATED_CDS"/>
    <property type="molecule type" value="Genomic_DNA"/>
</dbReference>
<keyword evidence="4" id="KW-1185">Reference proteome</keyword>
<feature type="compositionally biased region" description="Polar residues" evidence="1">
    <location>
        <begin position="1"/>
        <end position="11"/>
    </location>
</feature>
<name>A0A084VY99_ANOSI</name>
<gene>
    <name evidence="2" type="ORF">ZHAS_00010813</name>
</gene>
<organism evidence="2">
    <name type="scientific">Anopheles sinensis</name>
    <name type="common">Mosquito</name>
    <dbReference type="NCBI Taxonomy" id="74873"/>
    <lineage>
        <taxon>Eukaryota</taxon>
        <taxon>Metazoa</taxon>
        <taxon>Ecdysozoa</taxon>
        <taxon>Arthropoda</taxon>
        <taxon>Hexapoda</taxon>
        <taxon>Insecta</taxon>
        <taxon>Pterygota</taxon>
        <taxon>Neoptera</taxon>
        <taxon>Endopterygota</taxon>
        <taxon>Diptera</taxon>
        <taxon>Nematocera</taxon>
        <taxon>Culicoidea</taxon>
        <taxon>Culicidae</taxon>
        <taxon>Anophelinae</taxon>
        <taxon>Anopheles</taxon>
    </lineage>
</organism>
<reference evidence="3" key="2">
    <citation type="submission" date="2020-05" db="UniProtKB">
        <authorList>
            <consortium name="EnsemblMetazoa"/>
        </authorList>
    </citation>
    <scope>IDENTIFICATION</scope>
</reference>
<evidence type="ECO:0000256" key="1">
    <source>
        <dbReference type="SAM" id="MobiDB-lite"/>
    </source>
</evidence>
<protein>
    <submittedName>
        <fullName evidence="2 3">HTH-type transcriptional regulator</fullName>
    </submittedName>
</protein>
<feature type="region of interest" description="Disordered" evidence="1">
    <location>
        <begin position="1"/>
        <end position="20"/>
    </location>
</feature>
<evidence type="ECO:0000313" key="3">
    <source>
        <dbReference type="EnsemblMetazoa" id="ASIC010813-PA"/>
    </source>
</evidence>